<accession>A0ABY4TX64</accession>
<protein>
    <submittedName>
        <fullName evidence="1">HPr-rel-A system PqqD family peptide chaperone</fullName>
    </submittedName>
</protein>
<sequence length="89" mass="9643">MTNRYTAADPRTLRIVDLDALTLIYHRTSGITHVVASPVPELLAALNKPRDLDALLAHLANEYELPDADPAALTERLAELEAAGLVSRA</sequence>
<dbReference type="InterPro" id="IPR027599">
    <property type="entry name" value="PqqD-rel_X"/>
</dbReference>
<evidence type="ECO:0000313" key="1">
    <source>
        <dbReference type="EMBL" id="URW76942.1"/>
    </source>
</evidence>
<keyword evidence="2" id="KW-1185">Reference proteome</keyword>
<reference evidence="1" key="1">
    <citation type="submission" date="2022-05" db="EMBL/GenBank/DDBJ databases">
        <title>Sphingomonas sp. strain RMG20 Genome sequencing and assembly.</title>
        <authorList>
            <person name="Kim I."/>
        </authorList>
    </citation>
    <scope>NUCLEOTIDE SEQUENCE</scope>
    <source>
        <strain evidence="1">RMG20</strain>
    </source>
</reference>
<gene>
    <name evidence="1" type="ORF">M9980_07050</name>
</gene>
<organism evidence="1 2">
    <name type="scientific">Sphingomonas donggukensis</name>
    <dbReference type="NCBI Taxonomy" id="2949093"/>
    <lineage>
        <taxon>Bacteria</taxon>
        <taxon>Pseudomonadati</taxon>
        <taxon>Pseudomonadota</taxon>
        <taxon>Alphaproteobacteria</taxon>
        <taxon>Sphingomonadales</taxon>
        <taxon>Sphingomonadaceae</taxon>
        <taxon>Sphingomonas</taxon>
    </lineage>
</organism>
<dbReference type="RefSeq" id="WP_250754758.1">
    <property type="nucleotide sequence ID" value="NZ_CP098401.1"/>
</dbReference>
<dbReference type="NCBIfam" id="TIGR04353">
    <property type="entry name" value="PqqD_rel_X"/>
    <property type="match status" value="1"/>
</dbReference>
<name>A0ABY4TX64_9SPHN</name>
<dbReference type="Proteomes" id="UP001055580">
    <property type="component" value="Chromosome"/>
</dbReference>
<dbReference type="EMBL" id="CP098401">
    <property type="protein sequence ID" value="URW76942.1"/>
    <property type="molecule type" value="Genomic_DNA"/>
</dbReference>
<evidence type="ECO:0000313" key="2">
    <source>
        <dbReference type="Proteomes" id="UP001055580"/>
    </source>
</evidence>
<proteinExistence type="predicted"/>